<reference evidence="2 3" key="1">
    <citation type="submission" date="2017-01" db="EMBL/GenBank/DDBJ databases">
        <authorList>
            <person name="Varghese N."/>
            <person name="Submissions S."/>
        </authorList>
    </citation>
    <scope>NUCLEOTIDE SEQUENCE [LARGE SCALE GENOMIC DNA]</scope>
    <source>
        <strain evidence="2 3">DSM 22782</strain>
    </source>
</reference>
<keyword evidence="1" id="KW-0472">Membrane</keyword>
<dbReference type="EMBL" id="FTOK01000003">
    <property type="protein sequence ID" value="SIS66930.1"/>
    <property type="molecule type" value="Genomic_DNA"/>
</dbReference>
<evidence type="ECO:0000313" key="3">
    <source>
        <dbReference type="Proteomes" id="UP000199777"/>
    </source>
</evidence>
<organism evidence="2 3">
    <name type="scientific">Salimicrobium salexigens</name>
    <dbReference type="NCBI Taxonomy" id="908941"/>
    <lineage>
        <taxon>Bacteria</taxon>
        <taxon>Bacillati</taxon>
        <taxon>Bacillota</taxon>
        <taxon>Bacilli</taxon>
        <taxon>Bacillales</taxon>
        <taxon>Bacillaceae</taxon>
        <taxon>Salimicrobium</taxon>
    </lineage>
</organism>
<comment type="caution">
    <text evidence="2">The sequence shown here is derived from an EMBL/GenBank/DDBJ whole genome shotgun (WGS) entry which is preliminary data.</text>
</comment>
<keyword evidence="3" id="KW-1185">Reference proteome</keyword>
<gene>
    <name evidence="2" type="ORF">SAMN05421758_103286</name>
</gene>
<dbReference type="Proteomes" id="UP000199777">
    <property type="component" value="Unassembled WGS sequence"/>
</dbReference>
<name>A0ABY1KUV3_9BACI</name>
<evidence type="ECO:0000313" key="2">
    <source>
        <dbReference type="EMBL" id="SIS66930.1"/>
    </source>
</evidence>
<accession>A0ABY1KUV3</accession>
<sequence length="29" mass="3622">MELIDEINRVIQIMVVFLFSYFPLYSERR</sequence>
<keyword evidence="1" id="KW-0812">Transmembrane</keyword>
<protein>
    <submittedName>
        <fullName evidence="2">Uncharacterized protein</fullName>
    </submittedName>
</protein>
<feature type="transmembrane region" description="Helical" evidence="1">
    <location>
        <begin position="6"/>
        <end position="25"/>
    </location>
</feature>
<keyword evidence="1" id="KW-1133">Transmembrane helix</keyword>
<proteinExistence type="predicted"/>
<evidence type="ECO:0000256" key="1">
    <source>
        <dbReference type="SAM" id="Phobius"/>
    </source>
</evidence>